<feature type="signal peptide" evidence="1">
    <location>
        <begin position="1"/>
        <end position="16"/>
    </location>
</feature>
<evidence type="ECO:0000313" key="2">
    <source>
        <dbReference type="EMBL" id="HHJ64633.1"/>
    </source>
</evidence>
<reference evidence="2" key="1">
    <citation type="journal article" date="2020" name="mSystems">
        <title>Genome- and Community-Level Interaction Insights into Carbon Utilization and Element Cycling Functions of Hydrothermarchaeota in Hydrothermal Sediment.</title>
        <authorList>
            <person name="Zhou Z."/>
            <person name="Liu Y."/>
            <person name="Xu W."/>
            <person name="Pan J."/>
            <person name="Luo Z.H."/>
            <person name="Li M."/>
        </authorList>
    </citation>
    <scope>NUCLEOTIDE SEQUENCE [LARGE SCALE GENOMIC DNA]</scope>
    <source>
        <strain evidence="2">HyVt-501</strain>
    </source>
</reference>
<evidence type="ECO:0000256" key="1">
    <source>
        <dbReference type="SAM" id="SignalP"/>
    </source>
</evidence>
<comment type="caution">
    <text evidence="2">The sequence shown here is derived from an EMBL/GenBank/DDBJ whole genome shotgun (WGS) entry which is preliminary data.</text>
</comment>
<dbReference type="AlphaFoldDB" id="A0A7C5Q3N6"/>
<accession>A0A7C5Q3N6</accession>
<dbReference type="Gene3D" id="2.60.40.10">
    <property type="entry name" value="Immunoglobulins"/>
    <property type="match status" value="1"/>
</dbReference>
<keyword evidence="1" id="KW-0732">Signal</keyword>
<name>A0A7C5Q3N6_AQUAO</name>
<dbReference type="Proteomes" id="UP000885792">
    <property type="component" value="Unassembled WGS sequence"/>
</dbReference>
<dbReference type="EMBL" id="DRNB01000252">
    <property type="protein sequence ID" value="HHJ64633.1"/>
    <property type="molecule type" value="Genomic_DNA"/>
</dbReference>
<protein>
    <recommendedName>
        <fullName evidence="3">Abnormal spindle-like microcephaly-associated protein ASH domain-containing protein</fullName>
    </recommendedName>
</protein>
<dbReference type="InterPro" id="IPR013783">
    <property type="entry name" value="Ig-like_fold"/>
</dbReference>
<proteinExistence type="predicted"/>
<evidence type="ECO:0008006" key="3">
    <source>
        <dbReference type="Google" id="ProtNLM"/>
    </source>
</evidence>
<feature type="chain" id="PRO_5027856140" description="Abnormal spindle-like microcephaly-associated protein ASH domain-containing protein" evidence="1">
    <location>
        <begin position="17"/>
        <end position="148"/>
    </location>
</feature>
<sequence>MKRLLAPLFLALFAWAEGWLEVVPERVEFGTVEEGKLSKPKKIQIKNIHSKDIVFGSVNIAGRDFLDFRIGKDLCSYTILKPGATCEVEIFFQPRPLPRKKEKEEKKPHFVKKEGLFVVPLSELPDLDRTLKVAVPITGTALSEEKKD</sequence>
<organism evidence="2">
    <name type="scientific">Aquifex aeolicus</name>
    <dbReference type="NCBI Taxonomy" id="63363"/>
    <lineage>
        <taxon>Bacteria</taxon>
        <taxon>Pseudomonadati</taxon>
        <taxon>Aquificota</taxon>
        <taxon>Aquificia</taxon>
        <taxon>Aquificales</taxon>
        <taxon>Aquificaceae</taxon>
        <taxon>Aquifex</taxon>
    </lineage>
</organism>
<gene>
    <name evidence="2" type="ORF">ENJ61_06960</name>
</gene>